<evidence type="ECO:0000313" key="3">
    <source>
        <dbReference type="Proteomes" id="UP000663823"/>
    </source>
</evidence>
<dbReference type="PANTHER" id="PTHR24221:SF503">
    <property type="entry name" value="MITOCHONDRIAL POTASSIUM CHANNEL ATP-BINDING SUBUNIT"/>
    <property type="match status" value="1"/>
</dbReference>
<sequence length="81" mass="8803">YGDTTREFTDAEIYEAARQADIHDTIIGLAEGYDTMCGSSSQVQLAGGQKQRIAIARLLIRNPKIVLFDEATSALNAAVEE</sequence>
<dbReference type="Gene3D" id="3.40.50.300">
    <property type="entry name" value="P-loop containing nucleotide triphosphate hydrolases"/>
    <property type="match status" value="1"/>
</dbReference>
<comment type="caution">
    <text evidence="2">The sequence shown here is derived from an EMBL/GenBank/DDBJ whole genome shotgun (WGS) entry which is preliminary data.</text>
</comment>
<feature type="non-terminal residue" evidence="2">
    <location>
        <position position="1"/>
    </location>
</feature>
<dbReference type="GO" id="GO:0016887">
    <property type="term" value="F:ATP hydrolysis activity"/>
    <property type="evidence" value="ECO:0007669"/>
    <property type="project" value="InterPro"/>
</dbReference>
<name>A0A820GPL6_9BILA</name>
<feature type="non-terminal residue" evidence="2">
    <location>
        <position position="81"/>
    </location>
</feature>
<organism evidence="2 3">
    <name type="scientific">Rotaria sordida</name>
    <dbReference type="NCBI Taxonomy" id="392033"/>
    <lineage>
        <taxon>Eukaryota</taxon>
        <taxon>Metazoa</taxon>
        <taxon>Spiralia</taxon>
        <taxon>Gnathifera</taxon>
        <taxon>Rotifera</taxon>
        <taxon>Eurotatoria</taxon>
        <taxon>Bdelloidea</taxon>
        <taxon>Philodinida</taxon>
        <taxon>Philodinidae</taxon>
        <taxon>Rotaria</taxon>
    </lineage>
</organism>
<gene>
    <name evidence="2" type="ORF">OTI717_LOCUS41455</name>
</gene>
<accession>A0A820GPL6</accession>
<proteinExistence type="predicted"/>
<feature type="domain" description="ABC transporter" evidence="1">
    <location>
        <begin position="15"/>
        <end position="73"/>
    </location>
</feature>
<evidence type="ECO:0000259" key="1">
    <source>
        <dbReference type="Pfam" id="PF00005"/>
    </source>
</evidence>
<dbReference type="PANTHER" id="PTHR24221">
    <property type="entry name" value="ATP-BINDING CASSETTE SUB-FAMILY B"/>
    <property type="match status" value="1"/>
</dbReference>
<reference evidence="2" key="1">
    <citation type="submission" date="2021-02" db="EMBL/GenBank/DDBJ databases">
        <authorList>
            <person name="Nowell W R."/>
        </authorList>
    </citation>
    <scope>NUCLEOTIDE SEQUENCE</scope>
</reference>
<dbReference type="InterPro" id="IPR039421">
    <property type="entry name" value="Type_1_exporter"/>
</dbReference>
<dbReference type="EMBL" id="CAJOAX010041300">
    <property type="protein sequence ID" value="CAF4282153.1"/>
    <property type="molecule type" value="Genomic_DNA"/>
</dbReference>
<dbReference type="AlphaFoldDB" id="A0A820GPL6"/>
<dbReference type="GO" id="GO:0016020">
    <property type="term" value="C:membrane"/>
    <property type="evidence" value="ECO:0007669"/>
    <property type="project" value="TreeGrafter"/>
</dbReference>
<protein>
    <recommendedName>
        <fullName evidence="1">ABC transporter domain-containing protein</fullName>
    </recommendedName>
</protein>
<evidence type="ECO:0000313" key="2">
    <source>
        <dbReference type="EMBL" id="CAF4282153.1"/>
    </source>
</evidence>
<dbReference type="Pfam" id="PF00005">
    <property type="entry name" value="ABC_tran"/>
    <property type="match status" value="1"/>
</dbReference>
<dbReference type="InterPro" id="IPR027417">
    <property type="entry name" value="P-loop_NTPase"/>
</dbReference>
<dbReference type="GO" id="GO:0005524">
    <property type="term" value="F:ATP binding"/>
    <property type="evidence" value="ECO:0007669"/>
    <property type="project" value="InterPro"/>
</dbReference>
<dbReference type="SUPFAM" id="SSF52540">
    <property type="entry name" value="P-loop containing nucleoside triphosphate hydrolases"/>
    <property type="match status" value="1"/>
</dbReference>
<dbReference type="InterPro" id="IPR003439">
    <property type="entry name" value="ABC_transporter-like_ATP-bd"/>
</dbReference>
<dbReference type="GO" id="GO:0042626">
    <property type="term" value="F:ATPase-coupled transmembrane transporter activity"/>
    <property type="evidence" value="ECO:0007669"/>
    <property type="project" value="TreeGrafter"/>
</dbReference>
<dbReference type="Proteomes" id="UP000663823">
    <property type="component" value="Unassembled WGS sequence"/>
</dbReference>